<organism evidence="1 2">
    <name type="scientific">Meloidogyne enterolobii</name>
    <name type="common">Root-knot nematode worm</name>
    <name type="synonym">Meloidogyne mayaguensis</name>
    <dbReference type="NCBI Taxonomy" id="390850"/>
    <lineage>
        <taxon>Eukaryota</taxon>
        <taxon>Metazoa</taxon>
        <taxon>Ecdysozoa</taxon>
        <taxon>Nematoda</taxon>
        <taxon>Chromadorea</taxon>
        <taxon>Rhabditida</taxon>
        <taxon>Tylenchina</taxon>
        <taxon>Tylenchomorpha</taxon>
        <taxon>Tylenchoidea</taxon>
        <taxon>Meloidogynidae</taxon>
        <taxon>Meloidogyninae</taxon>
        <taxon>Meloidogyne</taxon>
    </lineage>
</organism>
<protein>
    <submittedName>
        <fullName evidence="1">Uncharacterized protein</fullName>
    </submittedName>
</protein>
<gene>
    <name evidence="1" type="ORF">MENTE1834_LOCUS14327</name>
</gene>
<dbReference type="EMBL" id="CAVMJV010000015">
    <property type="protein sequence ID" value="CAK5054145.1"/>
    <property type="molecule type" value="Genomic_DNA"/>
</dbReference>
<keyword evidence="2" id="KW-1185">Reference proteome</keyword>
<proteinExistence type="predicted"/>
<evidence type="ECO:0000313" key="1">
    <source>
        <dbReference type="EMBL" id="CAK5054145.1"/>
    </source>
</evidence>
<dbReference type="Proteomes" id="UP001497535">
    <property type="component" value="Unassembled WGS sequence"/>
</dbReference>
<sequence>MLIKNKFCFPLILFFSIYLFFCLNWNFGESKNLESRKLEILKFKENLNKGGRKFNFNKTEKLNSRKLNGEDEFFVDFAMTVHYEYDSIQGWEFFYYMRDCFDEEKYFKKYCDLDKMSKPINATFDERKLDKIEIFVDEVVDSKGETLINVGKNTTFILDDEYLGYKAIQGSSENIEKIRKALQVKIDKEYGYYYLDGRCRDYKPGGKLTIGLKLKNANTTINVYGKNMANKSHVST</sequence>
<reference evidence="1" key="1">
    <citation type="submission" date="2023-11" db="EMBL/GenBank/DDBJ databases">
        <authorList>
            <person name="Poullet M."/>
        </authorList>
    </citation>
    <scope>NUCLEOTIDE SEQUENCE</scope>
    <source>
        <strain evidence="1">E1834</strain>
    </source>
</reference>
<comment type="caution">
    <text evidence="1">The sequence shown here is derived from an EMBL/GenBank/DDBJ whole genome shotgun (WGS) entry which is preliminary data.</text>
</comment>
<accession>A0ACB0YMW4</accession>
<evidence type="ECO:0000313" key="2">
    <source>
        <dbReference type="Proteomes" id="UP001497535"/>
    </source>
</evidence>
<name>A0ACB0YMW4_MELEN</name>